<organism evidence="3">
    <name type="scientific">Salpingoeca rosetta (strain ATCC 50818 / BSB-021)</name>
    <dbReference type="NCBI Taxonomy" id="946362"/>
    <lineage>
        <taxon>Eukaryota</taxon>
        <taxon>Choanoflagellata</taxon>
        <taxon>Craspedida</taxon>
        <taxon>Salpingoecidae</taxon>
        <taxon>Salpingoeca</taxon>
    </lineage>
</organism>
<keyword evidence="3" id="KW-1185">Reference proteome</keyword>
<dbReference type="GeneID" id="16078364"/>
<proteinExistence type="predicted"/>
<dbReference type="Proteomes" id="UP000007799">
    <property type="component" value="Unassembled WGS sequence"/>
</dbReference>
<name>F2TYZ0_SALR5</name>
<sequence>MTRMTTAQKQRSAARMSSGTFFVLLVVVSVGALLHGAVGAADDAEARQLVDEFQNIEPLTAALRSVEVGALTMPGFKHNKRMVPHVASLCGFNSKEIGRLREVTAIYAAAVKDLDAGNAASEPKARAAFDGIMAILNAGPASVESKQYASNALNYLLLLAHKHGYTGQRLQQLHRELNRYDDVIVNFYRNAHVKDITLGTATEAEVNAHQAAKLKHVGGILKRIQALQSRIVGSNDEL</sequence>
<evidence type="ECO:0000256" key="1">
    <source>
        <dbReference type="SAM" id="SignalP"/>
    </source>
</evidence>
<reference evidence="2" key="1">
    <citation type="submission" date="2009-08" db="EMBL/GenBank/DDBJ databases">
        <title>Annotation of Salpingoeca rosetta.</title>
        <authorList>
            <consortium name="The Broad Institute Genome Sequencing Platform"/>
            <person name="Russ C."/>
            <person name="Cuomo C."/>
            <person name="Burger G."/>
            <person name="Gray M.W."/>
            <person name="Holland P.W.H."/>
            <person name="King N."/>
            <person name="Lang F.B.F."/>
            <person name="Roger A.J."/>
            <person name="Ruiz-Trillo I."/>
            <person name="Young S.K."/>
            <person name="Zeng Q."/>
            <person name="Gargeya S."/>
            <person name="Alvarado L."/>
            <person name="Berlin A."/>
            <person name="Chapman S.B."/>
            <person name="Chen Z."/>
            <person name="Freedman E."/>
            <person name="Gellesch M."/>
            <person name="Goldberg J."/>
            <person name="Griggs A."/>
            <person name="Gujja S."/>
            <person name="Heilman E."/>
            <person name="Heiman D."/>
            <person name="Howarth C."/>
            <person name="Mehta T."/>
            <person name="Neiman D."/>
            <person name="Pearson M."/>
            <person name="Roberts A."/>
            <person name="Saif S."/>
            <person name="Shea T."/>
            <person name="Shenoy N."/>
            <person name="Sisk P."/>
            <person name="Stolte C."/>
            <person name="Sykes S."/>
            <person name="White J."/>
            <person name="Yandava C."/>
            <person name="Haas B."/>
            <person name="Nusbaum C."/>
            <person name="Birren B."/>
        </authorList>
    </citation>
    <scope>NUCLEOTIDE SEQUENCE [LARGE SCALE GENOMIC DNA]</scope>
    <source>
        <strain evidence="2">ATCC 50818</strain>
    </source>
</reference>
<dbReference type="InParanoid" id="F2TYZ0"/>
<keyword evidence="1" id="KW-0732">Signal</keyword>
<dbReference type="EMBL" id="GL832957">
    <property type="protein sequence ID" value="EGD78814.1"/>
    <property type="molecule type" value="Genomic_DNA"/>
</dbReference>
<dbReference type="AlphaFoldDB" id="F2TYZ0"/>
<feature type="chain" id="PRO_5003286938" evidence="1">
    <location>
        <begin position="40"/>
        <end position="238"/>
    </location>
</feature>
<protein>
    <submittedName>
        <fullName evidence="2">Uncharacterized protein</fullName>
    </submittedName>
</protein>
<dbReference type="KEGG" id="sre:PTSG_01789"/>
<feature type="signal peptide" evidence="1">
    <location>
        <begin position="1"/>
        <end position="39"/>
    </location>
</feature>
<evidence type="ECO:0000313" key="2">
    <source>
        <dbReference type="EMBL" id="EGD78814.1"/>
    </source>
</evidence>
<gene>
    <name evidence="2" type="ORF">PTSG_01789</name>
</gene>
<evidence type="ECO:0000313" key="3">
    <source>
        <dbReference type="Proteomes" id="UP000007799"/>
    </source>
</evidence>
<dbReference type="RefSeq" id="XP_004997770.1">
    <property type="nucleotide sequence ID" value="XM_004997713.1"/>
</dbReference>
<accession>F2TYZ0</accession>